<dbReference type="SUPFAM" id="SSF48256">
    <property type="entry name" value="Citrate synthase"/>
    <property type="match status" value="1"/>
</dbReference>
<dbReference type="PANTHER" id="PTHR11739">
    <property type="entry name" value="CITRATE SYNTHASE"/>
    <property type="match status" value="1"/>
</dbReference>
<dbReference type="GO" id="GO:0005975">
    <property type="term" value="P:carbohydrate metabolic process"/>
    <property type="evidence" value="ECO:0007669"/>
    <property type="project" value="TreeGrafter"/>
</dbReference>
<dbReference type="Gene3D" id="1.10.230.10">
    <property type="entry name" value="Cytochrome P450-Terp, domain 2"/>
    <property type="match status" value="1"/>
</dbReference>
<keyword evidence="8" id="KW-1185">Reference proteome</keyword>
<dbReference type="GO" id="GO:0036440">
    <property type="term" value="F:citrate synthase activity"/>
    <property type="evidence" value="ECO:0007669"/>
    <property type="project" value="UniProtKB-EC"/>
</dbReference>
<evidence type="ECO:0000256" key="5">
    <source>
        <dbReference type="PIRNR" id="PIRNR001369"/>
    </source>
</evidence>
<dbReference type="RefSeq" id="WP_212819441.1">
    <property type="nucleotide sequence ID" value="NZ_AP023415.1"/>
</dbReference>
<protein>
    <recommendedName>
        <fullName evidence="5">Citrate synthase</fullName>
    </recommendedName>
</protein>
<dbReference type="InterPro" id="IPR016142">
    <property type="entry name" value="Citrate_synth-like_lrg_a-sub"/>
</dbReference>
<dbReference type="NCBIfam" id="NF010635">
    <property type="entry name" value="PRK14032.1"/>
    <property type="match status" value="1"/>
</dbReference>
<dbReference type="InterPro" id="IPR024176">
    <property type="entry name" value="Citrate_synthase_bac-typ"/>
</dbReference>
<feature type="active site" evidence="6">
    <location>
        <position position="336"/>
    </location>
</feature>
<dbReference type="PIRSF" id="PIRSF001369">
    <property type="entry name" value="Citrate_synth"/>
    <property type="match status" value="1"/>
</dbReference>
<evidence type="ECO:0000256" key="2">
    <source>
        <dbReference type="ARBA" id="ARBA00010566"/>
    </source>
</evidence>
<dbReference type="Proteomes" id="UP000681343">
    <property type="component" value="Chromosome"/>
</dbReference>
<evidence type="ECO:0000256" key="6">
    <source>
        <dbReference type="PIRSR" id="PIRSR001369-1"/>
    </source>
</evidence>
<name>A0A810PRR5_9FIRM</name>
<sequence length="456" mass="51562">MATITTSTVNDYSHLDPELKRLTQLWSENASIDKALYQKYDVKRGLRDANGRGVLASLTRISEVKGYTVDDNDTIPCEGVLYYRGYDVREIVKGVLSEKRFGFEETVYLLLFGKLPTRGQLDEFREMLNEYRHLPKNFVRDVVMKVPTSDMMNTLARSILTLYCYDDRANDTSPENVLRQCLQLTVNTPQLAIYSYLAYRSARGDGLYLHRPQPELSMAENILYLLREDKSFTELEARALDAALILHADHGSNNSTFTNHVVSSSGTDTYSVIAASLCALKGPRHGGANIKVVQMMDDLKASVDDPTNESQVREYLQNVLDKKALDGKGLIYGMGHAVYSLSDPRAEVLRTFVQSISKEKGLTEEMDIYQTVEKVATEMISQHSGRPTAVNVDFYSGFLYKMLGLPYELYTPLFAIARMAGWSAHRMEGLVESSKIIRPACKCIEKRRPYVPMNER</sequence>
<dbReference type="GO" id="GO:0005829">
    <property type="term" value="C:cytosol"/>
    <property type="evidence" value="ECO:0007669"/>
    <property type="project" value="TreeGrafter"/>
</dbReference>
<dbReference type="Pfam" id="PF00285">
    <property type="entry name" value="Citrate_synt"/>
    <property type="match status" value="1"/>
</dbReference>
<evidence type="ECO:0000313" key="7">
    <source>
        <dbReference type="EMBL" id="BCK78554.1"/>
    </source>
</evidence>
<organism evidence="7 8">
    <name type="scientific">Vescimonas fastidiosa</name>
    <dbReference type="NCBI Taxonomy" id="2714353"/>
    <lineage>
        <taxon>Bacteria</taxon>
        <taxon>Bacillati</taxon>
        <taxon>Bacillota</taxon>
        <taxon>Clostridia</taxon>
        <taxon>Eubacteriales</taxon>
        <taxon>Oscillospiraceae</taxon>
        <taxon>Vescimonas</taxon>
    </lineage>
</organism>
<comment type="pathway">
    <text evidence="1">Carbohydrate metabolism; tricarboxylic acid cycle.</text>
</comment>
<dbReference type="InterPro" id="IPR002020">
    <property type="entry name" value="Citrate_synthase"/>
</dbReference>
<dbReference type="AlphaFoldDB" id="A0A810PRR5"/>
<dbReference type="KEGG" id="vfa:MM35RIKEN_07460"/>
<comment type="catalytic activity">
    <reaction evidence="4">
        <text>oxaloacetate + acetyl-CoA + H2O = citrate + CoA + H(+)</text>
        <dbReference type="Rhea" id="RHEA:16845"/>
        <dbReference type="ChEBI" id="CHEBI:15377"/>
        <dbReference type="ChEBI" id="CHEBI:15378"/>
        <dbReference type="ChEBI" id="CHEBI:16452"/>
        <dbReference type="ChEBI" id="CHEBI:16947"/>
        <dbReference type="ChEBI" id="CHEBI:57287"/>
        <dbReference type="ChEBI" id="CHEBI:57288"/>
        <dbReference type="EC" id="2.3.3.16"/>
    </reaction>
</comment>
<dbReference type="InterPro" id="IPR036969">
    <property type="entry name" value="Citrate_synthase_sf"/>
</dbReference>
<dbReference type="InterPro" id="IPR016143">
    <property type="entry name" value="Citrate_synth-like_sm_a-sub"/>
</dbReference>
<comment type="similarity">
    <text evidence="2 5">Belongs to the citrate synthase family.</text>
</comment>
<accession>A0A810PRR5</accession>
<evidence type="ECO:0000256" key="3">
    <source>
        <dbReference type="ARBA" id="ARBA00022679"/>
    </source>
</evidence>
<dbReference type="EMBL" id="AP023415">
    <property type="protein sequence ID" value="BCK78554.1"/>
    <property type="molecule type" value="Genomic_DNA"/>
</dbReference>
<dbReference type="UniPathway" id="UPA00223"/>
<gene>
    <name evidence="7" type="ORF">MM35RIKEN_07460</name>
</gene>
<keyword evidence="3 5" id="KW-0808">Transferase</keyword>
<proteinExistence type="inferred from homology"/>
<feature type="active site" evidence="6">
    <location>
        <position position="393"/>
    </location>
</feature>
<reference evidence="7" key="1">
    <citation type="submission" date="2020-09" db="EMBL/GenBank/DDBJ databases">
        <title>New species isolated from human feces.</title>
        <authorList>
            <person name="Kitahara M."/>
            <person name="Shigeno Y."/>
            <person name="Shime M."/>
            <person name="Matsumoto Y."/>
            <person name="Nakamura S."/>
            <person name="Motooka D."/>
            <person name="Fukuoka S."/>
            <person name="Nishikawa H."/>
            <person name="Benno Y."/>
        </authorList>
    </citation>
    <scope>NUCLEOTIDE SEQUENCE</scope>
    <source>
        <strain evidence="7">MM35</strain>
    </source>
</reference>
<dbReference type="Gene3D" id="1.10.580.10">
    <property type="entry name" value="Citrate Synthase, domain 1"/>
    <property type="match status" value="1"/>
</dbReference>
<evidence type="ECO:0000313" key="8">
    <source>
        <dbReference type="Proteomes" id="UP000681343"/>
    </source>
</evidence>
<dbReference type="PRINTS" id="PR00143">
    <property type="entry name" value="CITRTSNTHASE"/>
</dbReference>
<dbReference type="PANTHER" id="PTHR11739:SF4">
    <property type="entry name" value="CITRATE SYNTHASE, PEROXISOMAL"/>
    <property type="match status" value="1"/>
</dbReference>
<evidence type="ECO:0000256" key="4">
    <source>
        <dbReference type="ARBA" id="ARBA00049288"/>
    </source>
</evidence>
<dbReference type="GO" id="GO:0006099">
    <property type="term" value="P:tricarboxylic acid cycle"/>
    <property type="evidence" value="ECO:0007669"/>
    <property type="project" value="UniProtKB-UniPathway"/>
</dbReference>
<evidence type="ECO:0000256" key="1">
    <source>
        <dbReference type="ARBA" id="ARBA00005163"/>
    </source>
</evidence>